<dbReference type="InterPro" id="IPR036291">
    <property type="entry name" value="NAD(P)-bd_dom_sf"/>
</dbReference>
<dbReference type="InterPro" id="IPR051122">
    <property type="entry name" value="SDR_DHRS6-like"/>
</dbReference>
<dbReference type="SUPFAM" id="SSF51735">
    <property type="entry name" value="NAD(P)-binding Rossmann-fold domains"/>
    <property type="match status" value="1"/>
</dbReference>
<dbReference type="CDD" id="cd05233">
    <property type="entry name" value="SDR_c"/>
    <property type="match status" value="1"/>
</dbReference>
<dbReference type="Pfam" id="PF23441">
    <property type="entry name" value="SDR"/>
    <property type="match status" value="1"/>
</dbReference>
<dbReference type="OrthoDB" id="294295at2759"/>
<dbReference type="eggNOG" id="KOG0725">
    <property type="taxonomic scope" value="Eukaryota"/>
</dbReference>
<comment type="caution">
    <text evidence="4">The sequence shown here is derived from an EMBL/GenBank/DDBJ whole genome shotgun (WGS) entry which is preliminary data.</text>
</comment>
<dbReference type="PRINTS" id="PR00081">
    <property type="entry name" value="GDHRDH"/>
</dbReference>
<dbReference type="InterPro" id="IPR057571">
    <property type="entry name" value="SDR_PhqE-like"/>
</dbReference>
<keyword evidence="3" id="KW-0560">Oxidoreductase</keyword>
<dbReference type="Proteomes" id="UP000030151">
    <property type="component" value="Unassembled WGS sequence"/>
</dbReference>
<evidence type="ECO:0000313" key="4">
    <source>
        <dbReference type="EMBL" id="EXU97254.1"/>
    </source>
</evidence>
<dbReference type="Gene3D" id="3.40.50.720">
    <property type="entry name" value="NAD(P)-binding Rossmann-like Domain"/>
    <property type="match status" value="1"/>
</dbReference>
<keyword evidence="2" id="KW-0521">NADP</keyword>
<proteinExistence type="inferred from homology"/>
<dbReference type="InterPro" id="IPR002347">
    <property type="entry name" value="SDR_fam"/>
</dbReference>
<dbReference type="HOGENOM" id="CLU_010194_15_2_1"/>
<reference evidence="4 5" key="1">
    <citation type="submission" date="2014-02" db="EMBL/GenBank/DDBJ databases">
        <title>The genome sequence of the entomopathogenic fungus Metarhizium robertsii ARSEF 2575.</title>
        <authorList>
            <person name="Giuliano Garisto Donzelli B."/>
            <person name="Roe B.A."/>
            <person name="Macmil S.L."/>
            <person name="Krasnoff S.B."/>
            <person name="Gibson D.M."/>
        </authorList>
    </citation>
    <scope>NUCLEOTIDE SEQUENCE [LARGE SCALE GENOMIC DNA]</scope>
    <source>
        <strain evidence="4 5">ARSEF 2575</strain>
    </source>
</reference>
<dbReference type="EMBL" id="JELW01000039">
    <property type="protein sequence ID" value="EXU97254.1"/>
    <property type="molecule type" value="Genomic_DNA"/>
</dbReference>
<protein>
    <submittedName>
        <fullName evidence="4">Short chain dehydrogenase family protein</fullName>
    </submittedName>
</protein>
<name>A0A0A1UQ33_9HYPO</name>
<evidence type="ECO:0000256" key="2">
    <source>
        <dbReference type="ARBA" id="ARBA00022857"/>
    </source>
</evidence>
<evidence type="ECO:0000313" key="5">
    <source>
        <dbReference type="Proteomes" id="UP000030151"/>
    </source>
</evidence>
<organism evidence="4 5">
    <name type="scientific">Metarhizium robertsii</name>
    <dbReference type="NCBI Taxonomy" id="568076"/>
    <lineage>
        <taxon>Eukaryota</taxon>
        <taxon>Fungi</taxon>
        <taxon>Dikarya</taxon>
        <taxon>Ascomycota</taxon>
        <taxon>Pezizomycotina</taxon>
        <taxon>Sordariomycetes</taxon>
        <taxon>Hypocreomycetidae</taxon>
        <taxon>Hypocreales</taxon>
        <taxon>Clavicipitaceae</taxon>
        <taxon>Metarhizium</taxon>
    </lineage>
</organism>
<evidence type="ECO:0000256" key="3">
    <source>
        <dbReference type="ARBA" id="ARBA00023002"/>
    </source>
</evidence>
<dbReference type="GO" id="GO:0016491">
    <property type="term" value="F:oxidoreductase activity"/>
    <property type="evidence" value="ECO:0007669"/>
    <property type="project" value="UniProtKB-KW"/>
</dbReference>
<dbReference type="PANTHER" id="PTHR43477">
    <property type="entry name" value="DIHYDROANTICAPSIN 7-DEHYDROGENASE"/>
    <property type="match status" value="1"/>
</dbReference>
<accession>A0A0A1UQ33</accession>
<dbReference type="PANTHER" id="PTHR43477:SF1">
    <property type="entry name" value="DIHYDROANTICAPSIN 7-DEHYDROGENASE"/>
    <property type="match status" value="1"/>
</dbReference>
<evidence type="ECO:0000256" key="1">
    <source>
        <dbReference type="ARBA" id="ARBA00006484"/>
    </source>
</evidence>
<sequence>MANFKYIHKLRNARIVIFGATSGFGFAVAEAAIEHGANVILCGSNQQRLDGATKRLEASYSESTRGQITTAVCDLADVDNLEAQLQDMFNTITDNGVSKIDHIVFTADDSHAAPPVSKTTPNDIYLSLRLRVYSSTILAKVVAANDFLQHSPDASVTLTNGVNGHKPVKGWVVPGMASTALEGLVRGLAVELAPVRVNLVSAGPVATELLAKLPQEYIDMYEAETLTKRLGRPEDVAEAYLYAMKDGSATGSIIFSDGGRRLA</sequence>
<comment type="similarity">
    <text evidence="1">Belongs to the short-chain dehydrogenases/reductases (SDR) family.</text>
</comment>
<gene>
    <name evidence="4" type="ORF">X797_009707</name>
</gene>
<dbReference type="AlphaFoldDB" id="A0A0A1UQ33"/>